<dbReference type="PANTHER" id="PTHR12327:SF0">
    <property type="entry name" value="ALPHA-TUBULIN N-ACETYLTRANSFERASE 1"/>
    <property type="match status" value="1"/>
</dbReference>
<comment type="caution">
    <text evidence="5">The sequence shown here is derived from an EMBL/GenBank/DDBJ whole genome shotgun (WGS) entry which is preliminary data.</text>
</comment>
<dbReference type="Gene3D" id="3.40.630.30">
    <property type="match status" value="1"/>
</dbReference>
<feature type="region of interest" description="Disordered" evidence="3">
    <location>
        <begin position="1"/>
        <end position="22"/>
    </location>
</feature>
<dbReference type="InterPro" id="IPR016181">
    <property type="entry name" value="Acyl_CoA_acyltransferase"/>
</dbReference>
<protein>
    <submittedName>
        <fullName evidence="5">Alpha-tubulin N-acetyltransferase</fullName>
    </submittedName>
</protein>
<dbReference type="InterPro" id="IPR007965">
    <property type="entry name" value="GNAT_ATAT"/>
</dbReference>
<reference evidence="5 6" key="1">
    <citation type="journal article" date="2020" name="bioRxiv">
        <title>Metabolic contributions of an alphaproteobacterial endosymbiont in the apicomplexan Cardiosporidium cionae.</title>
        <authorList>
            <person name="Hunter E.S."/>
            <person name="Paight C.J."/>
            <person name="Lane C.E."/>
        </authorList>
    </citation>
    <scope>NUCLEOTIDE SEQUENCE [LARGE SCALE GENOMIC DNA]</scope>
    <source>
        <strain evidence="5">ESH_2018</strain>
    </source>
</reference>
<evidence type="ECO:0000313" key="6">
    <source>
        <dbReference type="Proteomes" id="UP000823046"/>
    </source>
</evidence>
<evidence type="ECO:0000256" key="2">
    <source>
        <dbReference type="ARBA" id="ARBA00023315"/>
    </source>
</evidence>
<evidence type="ECO:0000313" key="5">
    <source>
        <dbReference type="EMBL" id="KAF8820040.1"/>
    </source>
</evidence>
<dbReference type="PANTHER" id="PTHR12327">
    <property type="entry name" value="ALPHA-TUBULIN N-ACETYLTRANSFERASE 1"/>
    <property type="match status" value="1"/>
</dbReference>
<dbReference type="SUPFAM" id="SSF55729">
    <property type="entry name" value="Acyl-CoA N-acyltransferases (Nat)"/>
    <property type="match status" value="1"/>
</dbReference>
<evidence type="ECO:0000256" key="3">
    <source>
        <dbReference type="SAM" id="MobiDB-lite"/>
    </source>
</evidence>
<dbReference type="EMBL" id="JADAQX010000502">
    <property type="protein sequence ID" value="KAF8820040.1"/>
    <property type="molecule type" value="Genomic_DNA"/>
</dbReference>
<name>A0ABQ7J7S1_9APIC</name>
<dbReference type="Pfam" id="PF05301">
    <property type="entry name" value="Acetyltransf_16"/>
    <property type="match status" value="1"/>
</dbReference>
<keyword evidence="1" id="KW-0808">Transferase</keyword>
<dbReference type="PROSITE" id="PS51730">
    <property type="entry name" value="GNAT_ATAT"/>
    <property type="match status" value="1"/>
</dbReference>
<organism evidence="5 6">
    <name type="scientific">Cardiosporidium cionae</name>
    <dbReference type="NCBI Taxonomy" id="476202"/>
    <lineage>
        <taxon>Eukaryota</taxon>
        <taxon>Sar</taxon>
        <taxon>Alveolata</taxon>
        <taxon>Apicomplexa</taxon>
        <taxon>Aconoidasida</taxon>
        <taxon>Nephromycida</taxon>
        <taxon>Cardiosporidium</taxon>
    </lineage>
</organism>
<feature type="compositionally biased region" description="Polar residues" evidence="3">
    <location>
        <begin position="1"/>
        <end position="16"/>
    </location>
</feature>
<dbReference type="InterPro" id="IPR038746">
    <property type="entry name" value="Atat"/>
</dbReference>
<evidence type="ECO:0000256" key="1">
    <source>
        <dbReference type="ARBA" id="ARBA00022679"/>
    </source>
</evidence>
<accession>A0ABQ7J7S1</accession>
<dbReference type="CDD" id="cd04301">
    <property type="entry name" value="NAT_SF"/>
    <property type="match status" value="1"/>
</dbReference>
<feature type="domain" description="N-acetyltransferase" evidence="4">
    <location>
        <begin position="63"/>
        <end position="228"/>
    </location>
</feature>
<evidence type="ECO:0000259" key="4">
    <source>
        <dbReference type="PROSITE" id="PS51730"/>
    </source>
</evidence>
<gene>
    <name evidence="5" type="ORF">IE077_003646</name>
</gene>
<keyword evidence="6" id="KW-1185">Reference proteome</keyword>
<sequence>MKPSLNRTVLQATGTENYDKSEAESRTRSTVLLFNPHFLPCDRSNCTANKQLSNKNKPLSTSIPSNGNVAICIGAEFFIWPLKSPEQYFCNVINELGKESARAQKLKAPITSSLKLADQENQIYVQFVRNRATGLLRVGIKNLWMSENKGLVKADKLCVLDFYIVEEFRRQGYGKILFNCMLEIEGIEAKALGYDRPSSNFLVFLKKHYNLTSPKCQFNNFVIFDQSNIKVIIRSFL</sequence>
<proteinExistence type="predicted"/>
<keyword evidence="2" id="KW-0012">Acyltransferase</keyword>
<dbReference type="Proteomes" id="UP000823046">
    <property type="component" value="Unassembled WGS sequence"/>
</dbReference>